<gene>
    <name evidence="2" type="ORF">H6G83_33170</name>
</gene>
<dbReference type="EMBL" id="JACJSG010000083">
    <property type="protein sequence ID" value="MBD2505394.1"/>
    <property type="molecule type" value="Genomic_DNA"/>
</dbReference>
<dbReference type="SFLD" id="SFLDS00003">
    <property type="entry name" value="Haloacid_Dehalogenase"/>
    <property type="match status" value="1"/>
</dbReference>
<dbReference type="InterPro" id="IPR005519">
    <property type="entry name" value="Acid_phosphat_B-like"/>
</dbReference>
<dbReference type="InterPro" id="IPR036412">
    <property type="entry name" value="HAD-like_sf"/>
</dbReference>
<dbReference type="RefSeq" id="WP_190480152.1">
    <property type="nucleotide sequence ID" value="NZ_JACJSG010000083.1"/>
</dbReference>
<dbReference type="Gene3D" id="3.40.50.1000">
    <property type="entry name" value="HAD superfamily/HAD-like"/>
    <property type="match status" value="1"/>
</dbReference>
<proteinExistence type="predicted"/>
<evidence type="ECO:0000313" key="2">
    <source>
        <dbReference type="EMBL" id="MBD2505394.1"/>
    </source>
</evidence>
<protein>
    <submittedName>
        <fullName evidence="2">5'-nucleotidase, lipoprotein e(P4) family</fullName>
    </submittedName>
</protein>
<dbReference type="PANTHER" id="PTHR31284:SF10">
    <property type="entry name" value="ACID PHOSPHATASE-LIKE PROTEIN"/>
    <property type="match status" value="1"/>
</dbReference>
<reference evidence="2 3" key="1">
    <citation type="journal article" date="2020" name="ISME J.">
        <title>Comparative genomics reveals insights into cyanobacterial evolution and habitat adaptation.</title>
        <authorList>
            <person name="Chen M.Y."/>
            <person name="Teng W.K."/>
            <person name="Zhao L."/>
            <person name="Hu C.X."/>
            <person name="Zhou Y.K."/>
            <person name="Han B.P."/>
            <person name="Song L.R."/>
            <person name="Shu W.S."/>
        </authorList>
    </citation>
    <scope>NUCLEOTIDE SEQUENCE [LARGE SCALE GENOMIC DNA]</scope>
    <source>
        <strain evidence="2 3">FACHB-119</strain>
    </source>
</reference>
<accession>A0ABR8DE99</accession>
<dbReference type="PANTHER" id="PTHR31284">
    <property type="entry name" value="ACID PHOSPHATASE-LIKE PROTEIN"/>
    <property type="match status" value="1"/>
</dbReference>
<evidence type="ECO:0000313" key="3">
    <source>
        <dbReference type="Proteomes" id="UP000661112"/>
    </source>
</evidence>
<organism evidence="2 3">
    <name type="scientific">Anabaena azotica FACHB-119</name>
    <dbReference type="NCBI Taxonomy" id="947527"/>
    <lineage>
        <taxon>Bacteria</taxon>
        <taxon>Bacillati</taxon>
        <taxon>Cyanobacteriota</taxon>
        <taxon>Cyanophyceae</taxon>
        <taxon>Nostocales</taxon>
        <taxon>Nostocaceae</taxon>
        <taxon>Anabaena</taxon>
        <taxon>Anabaena azotica</taxon>
    </lineage>
</organism>
<keyword evidence="2" id="KW-0449">Lipoprotein</keyword>
<dbReference type="PIRSF" id="PIRSF019271">
    <property type="entry name" value="Acid_Ptase_C"/>
    <property type="match status" value="1"/>
</dbReference>
<dbReference type="InterPro" id="IPR006423">
    <property type="entry name" value="Lipo_e_P4"/>
</dbReference>
<dbReference type="Pfam" id="PF03767">
    <property type="entry name" value="Acid_phosphat_B"/>
    <property type="match status" value="1"/>
</dbReference>
<dbReference type="SFLD" id="SFLDG01125">
    <property type="entry name" value="C1.1:_Acid_Phosphatase_Like"/>
    <property type="match status" value="1"/>
</dbReference>
<comment type="caution">
    <text evidence="2">The sequence shown here is derived from an EMBL/GenBank/DDBJ whole genome shotgun (WGS) entry which is preliminary data.</text>
</comment>
<dbReference type="InterPro" id="IPR023214">
    <property type="entry name" value="HAD_sf"/>
</dbReference>
<keyword evidence="1" id="KW-0732">Signal</keyword>
<dbReference type="Proteomes" id="UP000661112">
    <property type="component" value="Unassembled WGS sequence"/>
</dbReference>
<evidence type="ECO:0000256" key="1">
    <source>
        <dbReference type="ARBA" id="ARBA00022729"/>
    </source>
</evidence>
<keyword evidence="3" id="KW-1185">Reference proteome</keyword>
<sequence>MSKPPSQYFAITALVPVLLLSQLQQDTQQQTTTGKQLNEQGILAVSWVQQSGEYRALAYQAYNIAKFTFDTAKSKKISRPAVIVDIDETVLDNSPYQAGLLDSDNGFELSTWNQWIKVEKAKAVPGAVEFVNYVNKNGGKVFFISNRDEKSIKTSKNNDLEIATINNLKAVGFTGVNEQTVLLKGEFTKKIDGKENTSKQWRVDAVKNGSADGKKYTIVSLIGDTLNDFDEAVGKNNPQRRDHVDSNRNSYGMLSITDKGVVKPAYIAIPNPMYGNWETGLYNPKVFNKQNPFEMTAQEKNQQRRESLNRWSVK</sequence>
<dbReference type="SUPFAM" id="SSF56784">
    <property type="entry name" value="HAD-like"/>
    <property type="match status" value="1"/>
</dbReference>
<name>A0ABR8DE99_9NOST</name>